<keyword evidence="3" id="KW-1185">Reference proteome</keyword>
<accession>A0A194WW63</accession>
<name>A0A194WW63_MOLSC</name>
<evidence type="ECO:0000313" key="3">
    <source>
        <dbReference type="Proteomes" id="UP000070700"/>
    </source>
</evidence>
<sequence>MRRSSRGKLVDIIVRSDQLSNADIWGGQAKSRPGWQRKRQVRETWTWSECSRSLRDIDSRVADARWRHRTDERKSTVLGNSLFRNIRVAGYEGITDDEKGKGDAMMLLVGQSDTGMRFLRPSERKEVGKSGKEGLRVQYLGKMLMLLTVLGKFRREGGVGVGVGVGVREARGLESSADRIGGLGKVDLEDSLEFLMDECSRCPSFNSKHEKKQEETSDKPHNLYEKPPIGSDADMQSEWAWQGRAGQGRAGLGLGTRIRSFQACPSPKQQTNTLLDHGGRGLPRAKSSCDDEQPPANPDEGVRLDVWNQVGRSQLAQVLVLVPVTNVGNKTNKTNRRKSVAPKKVAEEEPRDWMRESYFSYS</sequence>
<dbReference type="AlphaFoldDB" id="A0A194WW63"/>
<feature type="compositionally biased region" description="Basic and acidic residues" evidence="1">
    <location>
        <begin position="207"/>
        <end position="224"/>
    </location>
</feature>
<feature type="region of interest" description="Disordered" evidence="1">
    <location>
        <begin position="328"/>
        <end position="352"/>
    </location>
</feature>
<dbReference type="GeneID" id="28828444"/>
<protein>
    <submittedName>
        <fullName evidence="2">Uncharacterized protein</fullName>
    </submittedName>
</protein>
<evidence type="ECO:0000313" key="2">
    <source>
        <dbReference type="EMBL" id="KUJ11822.1"/>
    </source>
</evidence>
<evidence type="ECO:0000256" key="1">
    <source>
        <dbReference type="SAM" id="MobiDB-lite"/>
    </source>
</evidence>
<reference evidence="2 3" key="1">
    <citation type="submission" date="2015-10" db="EMBL/GenBank/DDBJ databases">
        <title>Full genome of DAOMC 229536 Phialocephala scopiformis, a fungal endophyte of spruce producing the potent anti-insectan compound rugulosin.</title>
        <authorList>
            <consortium name="DOE Joint Genome Institute"/>
            <person name="Walker A.K."/>
            <person name="Frasz S.L."/>
            <person name="Seifert K.A."/>
            <person name="Miller J.D."/>
            <person name="Mondo S.J."/>
            <person name="Labutti K."/>
            <person name="Lipzen A."/>
            <person name="Dockter R."/>
            <person name="Kennedy M."/>
            <person name="Grigoriev I.V."/>
            <person name="Spatafora J.W."/>
        </authorList>
    </citation>
    <scope>NUCLEOTIDE SEQUENCE [LARGE SCALE GENOMIC DNA]</scope>
    <source>
        <strain evidence="2 3">CBS 120377</strain>
    </source>
</reference>
<gene>
    <name evidence="2" type="ORF">LY89DRAFT_722251</name>
</gene>
<dbReference type="KEGG" id="psco:LY89DRAFT_722251"/>
<dbReference type="RefSeq" id="XP_018066177.1">
    <property type="nucleotide sequence ID" value="XM_018218718.1"/>
</dbReference>
<proteinExistence type="predicted"/>
<feature type="region of interest" description="Disordered" evidence="1">
    <location>
        <begin position="205"/>
        <end position="224"/>
    </location>
</feature>
<feature type="region of interest" description="Disordered" evidence="1">
    <location>
        <begin position="278"/>
        <end position="299"/>
    </location>
</feature>
<organism evidence="2 3">
    <name type="scientific">Mollisia scopiformis</name>
    <name type="common">Conifer needle endophyte fungus</name>
    <name type="synonym">Phialocephala scopiformis</name>
    <dbReference type="NCBI Taxonomy" id="149040"/>
    <lineage>
        <taxon>Eukaryota</taxon>
        <taxon>Fungi</taxon>
        <taxon>Dikarya</taxon>
        <taxon>Ascomycota</taxon>
        <taxon>Pezizomycotina</taxon>
        <taxon>Leotiomycetes</taxon>
        <taxon>Helotiales</taxon>
        <taxon>Mollisiaceae</taxon>
        <taxon>Mollisia</taxon>
    </lineage>
</organism>
<dbReference type="Proteomes" id="UP000070700">
    <property type="component" value="Unassembled WGS sequence"/>
</dbReference>
<dbReference type="InParanoid" id="A0A194WW63"/>
<dbReference type="EMBL" id="KQ947425">
    <property type="protein sequence ID" value="KUJ11822.1"/>
    <property type="molecule type" value="Genomic_DNA"/>
</dbReference>